<keyword evidence="1" id="KW-0732">Signal</keyword>
<evidence type="ECO:0000313" key="2">
    <source>
        <dbReference type="EMBL" id="WMS85978.1"/>
    </source>
</evidence>
<dbReference type="Pfam" id="PF10973">
    <property type="entry name" value="DUF2799"/>
    <property type="match status" value="1"/>
</dbReference>
<accession>A0AA51RR31</accession>
<protein>
    <submittedName>
        <fullName evidence="2">DUF2799 domain-containing protein</fullName>
    </submittedName>
</protein>
<dbReference type="Proteomes" id="UP001239782">
    <property type="component" value="Chromosome"/>
</dbReference>
<dbReference type="EMBL" id="CP133548">
    <property type="protein sequence ID" value="WMS85978.1"/>
    <property type="molecule type" value="Genomic_DNA"/>
</dbReference>
<feature type="signal peptide" evidence="1">
    <location>
        <begin position="1"/>
        <end position="21"/>
    </location>
</feature>
<evidence type="ECO:0000256" key="1">
    <source>
        <dbReference type="SAM" id="SignalP"/>
    </source>
</evidence>
<sequence length="93" mass="10581">MKSLIAVFTFLALPGCSSWVANPVHVTDWYKVGVQEGKAGYTLSWRQNYHKVRGKTPESFNLDQYKLGFKEGRETYCSVSLCNHPHNSIVEND</sequence>
<organism evidence="2 3">
    <name type="scientific">Pleionea litopenaei</name>
    <dbReference type="NCBI Taxonomy" id="3070815"/>
    <lineage>
        <taxon>Bacteria</taxon>
        <taxon>Pseudomonadati</taxon>
        <taxon>Pseudomonadota</taxon>
        <taxon>Gammaproteobacteria</taxon>
        <taxon>Oceanospirillales</taxon>
        <taxon>Pleioneaceae</taxon>
        <taxon>Pleionea</taxon>
    </lineage>
</organism>
<feature type="chain" id="PRO_5041339618" evidence="1">
    <location>
        <begin position="22"/>
        <end position="93"/>
    </location>
</feature>
<proteinExistence type="predicted"/>
<keyword evidence="3" id="KW-1185">Reference proteome</keyword>
<evidence type="ECO:0000313" key="3">
    <source>
        <dbReference type="Proteomes" id="UP001239782"/>
    </source>
</evidence>
<dbReference type="AlphaFoldDB" id="A0AA51RR31"/>
<dbReference type="KEGG" id="plei:Q9312_12195"/>
<reference evidence="2 3" key="1">
    <citation type="submission" date="2023-08" db="EMBL/GenBank/DDBJ databases">
        <title>Pleionea litopenaei sp. nov., isolated from stomach of juvenile Litopenaeus vannamei.</title>
        <authorList>
            <person name="Rho A.M."/>
            <person name="Hwang C.Y."/>
        </authorList>
    </citation>
    <scope>NUCLEOTIDE SEQUENCE [LARGE SCALE GENOMIC DNA]</scope>
    <source>
        <strain evidence="2 3">HL-JVS1</strain>
    </source>
</reference>
<dbReference type="RefSeq" id="WP_309201130.1">
    <property type="nucleotide sequence ID" value="NZ_CP133548.1"/>
</dbReference>
<dbReference type="InterPro" id="IPR021242">
    <property type="entry name" value="DUF2799"/>
</dbReference>
<name>A0AA51RR31_9GAMM</name>
<gene>
    <name evidence="2" type="ORF">Q9312_12195</name>
</gene>